<proteinExistence type="predicted"/>
<keyword evidence="2" id="KW-1185">Reference proteome</keyword>
<dbReference type="Proteomes" id="UP000309488">
    <property type="component" value="Unassembled WGS sequence"/>
</dbReference>
<evidence type="ECO:0000313" key="1">
    <source>
        <dbReference type="EMBL" id="TKC07920.1"/>
    </source>
</evidence>
<evidence type="ECO:0008006" key="3">
    <source>
        <dbReference type="Google" id="ProtNLM"/>
    </source>
</evidence>
<protein>
    <recommendedName>
        <fullName evidence="3">Transcription regulator BetR N-terminal domain-containing protein</fullName>
    </recommendedName>
</protein>
<dbReference type="EMBL" id="SWBR01000003">
    <property type="protein sequence ID" value="TKC07920.1"/>
    <property type="molecule type" value="Genomic_DNA"/>
</dbReference>
<accession>A0A4U1CJX5</accession>
<evidence type="ECO:0000313" key="2">
    <source>
        <dbReference type="Proteomes" id="UP000309488"/>
    </source>
</evidence>
<reference evidence="1 2" key="1">
    <citation type="submission" date="2019-04" db="EMBL/GenBank/DDBJ databases">
        <title>Pedobacter sp. RP-3-22 sp. nov., isolated from Arctic soil.</title>
        <authorList>
            <person name="Dahal R.H."/>
            <person name="Kim D.-U."/>
        </authorList>
    </citation>
    <scope>NUCLEOTIDE SEQUENCE [LARGE SCALE GENOMIC DNA]</scope>
    <source>
        <strain evidence="1 2">RP-3-22</strain>
    </source>
</reference>
<comment type="caution">
    <text evidence="1">The sequence shown here is derived from an EMBL/GenBank/DDBJ whole genome shotgun (WGS) entry which is preliminary data.</text>
</comment>
<name>A0A4U1CJX5_9SPHI</name>
<dbReference type="AlphaFoldDB" id="A0A4U1CJX5"/>
<dbReference type="RefSeq" id="WP_136841368.1">
    <property type="nucleotide sequence ID" value="NZ_SWBR01000003.1"/>
</dbReference>
<sequence>MIDQQVLFFETIKSSLPEYQNLAQSVAEVLNISTNEAYKKIRGNSTLNLPQITSLCNHFQVSFTYQPNNLPNVTFDYMDLGQAPNMQAYLNNLLENLKAIKKRKDKHITITTDDIPLFHFFKYPELTCYKLFFWADNAVDGATIFDMKLFSDEILATAKEMHQLYLEIPSTEIWSKDTVIGTLEQIRYGFDAGFIKDKALAVQIVEQLRYCLTDMNMYALSSKKTIDPTHTFNWYNCDVLGGICYLIDFGDDMKCYNRFNTFNYLSTSNKTYCQQTKTWVASLIRRSISFSGQGEKHRNKFLYNSFAECDNLIKEINGQ</sequence>
<organism evidence="1 2">
    <name type="scientific">Pedobacter polaris</name>
    <dbReference type="NCBI Taxonomy" id="2571273"/>
    <lineage>
        <taxon>Bacteria</taxon>
        <taxon>Pseudomonadati</taxon>
        <taxon>Bacteroidota</taxon>
        <taxon>Sphingobacteriia</taxon>
        <taxon>Sphingobacteriales</taxon>
        <taxon>Sphingobacteriaceae</taxon>
        <taxon>Pedobacter</taxon>
    </lineage>
</organism>
<dbReference type="OrthoDB" id="1098026at2"/>
<gene>
    <name evidence="1" type="ORF">FA048_12200</name>
</gene>